<accession>A0A9X2BWG0</accession>
<dbReference type="GO" id="GO:0003824">
    <property type="term" value="F:catalytic activity"/>
    <property type="evidence" value="ECO:0007669"/>
    <property type="project" value="UniProtKB-ARBA"/>
</dbReference>
<dbReference type="RefSeq" id="WP_248667043.1">
    <property type="nucleotide sequence ID" value="NZ_JALPRX010000043.1"/>
</dbReference>
<dbReference type="PANTHER" id="PTHR11941:SF54">
    <property type="entry name" value="ENOYL-COA HYDRATASE, MITOCHONDRIAL"/>
    <property type="match status" value="1"/>
</dbReference>
<dbReference type="Gene3D" id="3.90.226.10">
    <property type="entry name" value="2-enoyl-CoA Hydratase, Chain A, domain 1"/>
    <property type="match status" value="1"/>
</dbReference>
<dbReference type="CDD" id="cd06558">
    <property type="entry name" value="crotonase-like"/>
    <property type="match status" value="1"/>
</dbReference>
<dbReference type="AlphaFoldDB" id="A0A9X2BWG0"/>
<dbReference type="Pfam" id="PF00378">
    <property type="entry name" value="ECH_1"/>
    <property type="match status" value="1"/>
</dbReference>
<dbReference type="PANTHER" id="PTHR11941">
    <property type="entry name" value="ENOYL-COA HYDRATASE-RELATED"/>
    <property type="match status" value="1"/>
</dbReference>
<proteinExistence type="predicted"/>
<dbReference type="Proteomes" id="UP001139516">
    <property type="component" value="Unassembled WGS sequence"/>
</dbReference>
<feature type="region of interest" description="Disordered" evidence="1">
    <location>
        <begin position="1"/>
        <end position="20"/>
    </location>
</feature>
<dbReference type="SUPFAM" id="SSF52096">
    <property type="entry name" value="ClpP/crotonase"/>
    <property type="match status" value="1"/>
</dbReference>
<organism evidence="2 3">
    <name type="scientific">Roseomonas acroporae</name>
    <dbReference type="NCBI Taxonomy" id="2937791"/>
    <lineage>
        <taxon>Bacteria</taxon>
        <taxon>Pseudomonadati</taxon>
        <taxon>Pseudomonadota</taxon>
        <taxon>Alphaproteobacteria</taxon>
        <taxon>Acetobacterales</taxon>
        <taxon>Roseomonadaceae</taxon>
        <taxon>Roseomonas</taxon>
    </lineage>
</organism>
<comment type="caution">
    <text evidence="2">The sequence shown here is derived from an EMBL/GenBank/DDBJ whole genome shotgun (WGS) entry which is preliminary data.</text>
</comment>
<protein>
    <submittedName>
        <fullName evidence="2">Enoyl-CoA hydratase-related protein</fullName>
    </submittedName>
</protein>
<keyword evidence="3" id="KW-1185">Reference proteome</keyword>
<dbReference type="InterPro" id="IPR029045">
    <property type="entry name" value="ClpP/crotonase-like_dom_sf"/>
</dbReference>
<sequence length="265" mass="28211">MDQATPAETRPIASPPGAPTLTVEGMRATIRLNRPEVHNRIEPADLVTLTALLAQVEADPALRVLVLAAGGKSFSSGFHIGELGQGQADENAFGDMVDRLEALRLPTICALQGGVYGGSTDLALACDFRIGVTGIRMFMPAARLGLHYYRSGMQRYVSRLGVDVAKHLFLTAEPLDAEAMRRVGFLTELVAPDRLAARVEELAGTLAANAPLAVQGMKRSLNAIALGGFDPAVIEASQQAAKRSADLAEGRAAWLEKRAPRFTGR</sequence>
<dbReference type="EMBL" id="JALPRX010000043">
    <property type="protein sequence ID" value="MCK8784919.1"/>
    <property type="molecule type" value="Genomic_DNA"/>
</dbReference>
<dbReference type="InterPro" id="IPR001753">
    <property type="entry name" value="Enoyl-CoA_hydra/iso"/>
</dbReference>
<evidence type="ECO:0000313" key="2">
    <source>
        <dbReference type="EMBL" id="MCK8784919.1"/>
    </source>
</evidence>
<name>A0A9X2BWG0_9PROT</name>
<evidence type="ECO:0000313" key="3">
    <source>
        <dbReference type="Proteomes" id="UP001139516"/>
    </source>
</evidence>
<reference evidence="2" key="1">
    <citation type="submission" date="2022-04" db="EMBL/GenBank/DDBJ databases">
        <title>Roseomonas acroporae sp. nov., isolated from coral Acropora digitifera.</title>
        <authorList>
            <person name="Sun H."/>
        </authorList>
    </citation>
    <scope>NUCLEOTIDE SEQUENCE</scope>
    <source>
        <strain evidence="2">NAR14</strain>
    </source>
</reference>
<evidence type="ECO:0000256" key="1">
    <source>
        <dbReference type="SAM" id="MobiDB-lite"/>
    </source>
</evidence>
<gene>
    <name evidence="2" type="ORF">M0638_11055</name>
</gene>
<dbReference type="GO" id="GO:0006635">
    <property type="term" value="P:fatty acid beta-oxidation"/>
    <property type="evidence" value="ECO:0007669"/>
    <property type="project" value="TreeGrafter"/>
</dbReference>